<keyword evidence="7 10" id="KW-0799">Topoisomerase</keyword>
<feature type="site" description="Interaction with DNA" evidence="10">
    <location>
        <position position="146"/>
    </location>
</feature>
<dbReference type="SMART" id="SM00437">
    <property type="entry name" value="TOP1Ac"/>
    <property type="match status" value="1"/>
</dbReference>
<dbReference type="NCBIfam" id="TIGR01051">
    <property type="entry name" value="topA_bact"/>
    <property type="match status" value="1"/>
</dbReference>
<dbReference type="Gene3D" id="1.10.460.10">
    <property type="entry name" value="Topoisomerase I, domain 2"/>
    <property type="match status" value="1"/>
</dbReference>
<organism evidence="14 15">
    <name type="scientific">Candidatus Stercoripulliclostridium merdigallinarum</name>
    <dbReference type="NCBI Taxonomy" id="2840951"/>
    <lineage>
        <taxon>Bacteria</taxon>
        <taxon>Bacillati</taxon>
        <taxon>Bacillota</taxon>
        <taxon>Clostridia</taxon>
        <taxon>Eubacteriales</taxon>
        <taxon>Candidatus Stercoripulliclostridium</taxon>
    </lineage>
</organism>
<evidence type="ECO:0000256" key="1">
    <source>
        <dbReference type="ARBA" id="ARBA00000213"/>
    </source>
</evidence>
<dbReference type="PROSITE" id="PS52039">
    <property type="entry name" value="TOPO_IA_2"/>
    <property type="match status" value="1"/>
</dbReference>
<dbReference type="GO" id="GO:0008270">
    <property type="term" value="F:zinc ion binding"/>
    <property type="evidence" value="ECO:0007669"/>
    <property type="project" value="UniProtKB-KW"/>
</dbReference>
<dbReference type="GO" id="GO:0005694">
    <property type="term" value="C:chromosome"/>
    <property type="evidence" value="ECO:0007669"/>
    <property type="project" value="InterPro"/>
</dbReference>
<dbReference type="EMBL" id="DVNF01000046">
    <property type="protein sequence ID" value="HIU60028.1"/>
    <property type="molecule type" value="Genomic_DNA"/>
</dbReference>
<keyword evidence="9 10" id="KW-0413">Isomerase</keyword>
<accession>A0A9D1MGF5</accession>
<dbReference type="CDD" id="cd00186">
    <property type="entry name" value="TOP1Ac"/>
    <property type="match status" value="1"/>
</dbReference>
<evidence type="ECO:0000259" key="12">
    <source>
        <dbReference type="PROSITE" id="PS50880"/>
    </source>
</evidence>
<dbReference type="InterPro" id="IPR034149">
    <property type="entry name" value="TOPRIM_TopoI"/>
</dbReference>
<dbReference type="Proteomes" id="UP000824094">
    <property type="component" value="Unassembled WGS sequence"/>
</dbReference>
<comment type="subunit">
    <text evidence="10">Monomer.</text>
</comment>
<dbReference type="SMART" id="SM00436">
    <property type="entry name" value="TOP1Bc"/>
    <property type="match status" value="1"/>
</dbReference>
<comment type="function">
    <text evidence="10">Releases the supercoiling and torsional tension of DNA, which is introduced during the DNA replication and transcription, by transiently cleaving and rejoining one strand of the DNA duplex. Introduces a single-strand break via transesterification at a target site in duplex DNA. The scissile phosphodiester is attacked by the catalytic tyrosine of the enzyme, resulting in the formation of a DNA-(5'-phosphotyrosyl)-enzyme intermediate and the expulsion of a 3'-OH DNA strand. The free DNA strand then undergoes passage around the unbroken strand, thus removing DNA supercoils. Finally, in the religation step, the DNA 3'-OH attacks the covalent intermediate to expel the active-site tyrosine and restore the DNA phosphodiester backbone.</text>
</comment>
<evidence type="ECO:0000256" key="6">
    <source>
        <dbReference type="ARBA" id="ARBA00022842"/>
    </source>
</evidence>
<proteinExistence type="inferred from homology"/>
<feature type="region of interest" description="Disordered" evidence="11">
    <location>
        <begin position="430"/>
        <end position="461"/>
    </location>
</feature>
<dbReference type="EC" id="5.6.2.1" evidence="10"/>
<evidence type="ECO:0000256" key="8">
    <source>
        <dbReference type="ARBA" id="ARBA00023125"/>
    </source>
</evidence>
<evidence type="ECO:0000313" key="15">
    <source>
        <dbReference type="Proteomes" id="UP000824094"/>
    </source>
</evidence>
<dbReference type="InterPro" id="IPR013498">
    <property type="entry name" value="Topo_IA_Znf"/>
</dbReference>
<dbReference type="AlphaFoldDB" id="A0A9D1MGF5"/>
<evidence type="ECO:0000256" key="9">
    <source>
        <dbReference type="ARBA" id="ARBA00023235"/>
    </source>
</evidence>
<dbReference type="PANTHER" id="PTHR42785:SF1">
    <property type="entry name" value="DNA TOPOISOMERASE"/>
    <property type="match status" value="1"/>
</dbReference>
<feature type="region of interest" description="Interaction with DNA" evidence="10">
    <location>
        <begin position="161"/>
        <end position="166"/>
    </location>
</feature>
<dbReference type="PANTHER" id="PTHR42785">
    <property type="entry name" value="DNA TOPOISOMERASE, TYPE IA, CORE"/>
    <property type="match status" value="1"/>
</dbReference>
<dbReference type="Pfam" id="PF01751">
    <property type="entry name" value="Toprim"/>
    <property type="match status" value="1"/>
</dbReference>
<dbReference type="Pfam" id="PF01131">
    <property type="entry name" value="Topoisom_bac"/>
    <property type="match status" value="1"/>
</dbReference>
<comment type="caution">
    <text evidence="10">Lacks conserved residue(s) required for the propagation of feature annotation.</text>
</comment>
<dbReference type="PROSITE" id="PS00396">
    <property type="entry name" value="TOPO_IA_1"/>
    <property type="match status" value="1"/>
</dbReference>
<dbReference type="Gene3D" id="1.10.290.10">
    <property type="entry name" value="Topoisomerase I, domain 4"/>
    <property type="match status" value="1"/>
</dbReference>
<feature type="domain" description="Topo IA-type catalytic" evidence="13">
    <location>
        <begin position="127"/>
        <end position="562"/>
    </location>
</feature>
<evidence type="ECO:0000256" key="4">
    <source>
        <dbReference type="ARBA" id="ARBA00022771"/>
    </source>
</evidence>
<feature type="active site" description="O-(5'-phospho-DNA)-tyrosine intermediate" evidence="10">
    <location>
        <position position="299"/>
    </location>
</feature>
<reference evidence="14" key="2">
    <citation type="journal article" date="2021" name="PeerJ">
        <title>Extensive microbial diversity within the chicken gut microbiome revealed by metagenomics and culture.</title>
        <authorList>
            <person name="Gilroy R."/>
            <person name="Ravi A."/>
            <person name="Getino M."/>
            <person name="Pursley I."/>
            <person name="Horton D.L."/>
            <person name="Alikhan N.F."/>
            <person name="Baker D."/>
            <person name="Gharbi K."/>
            <person name="Hall N."/>
            <person name="Watson M."/>
            <person name="Adriaenssens E.M."/>
            <person name="Foster-Nyarko E."/>
            <person name="Jarju S."/>
            <person name="Secka A."/>
            <person name="Antonio M."/>
            <person name="Oren A."/>
            <person name="Chaudhuri R.R."/>
            <person name="La Ragione R."/>
            <person name="Hildebrand F."/>
            <person name="Pallen M.J."/>
        </authorList>
    </citation>
    <scope>NUCLEOTIDE SEQUENCE</scope>
    <source>
        <strain evidence="14">18911</strain>
    </source>
</reference>
<dbReference type="PRINTS" id="PR00417">
    <property type="entry name" value="PRTPISMRASEI"/>
</dbReference>
<gene>
    <name evidence="10 14" type="primary">topA</name>
    <name evidence="14" type="ORF">IAB05_01410</name>
</gene>
<dbReference type="GO" id="GO:0006265">
    <property type="term" value="P:DNA topological change"/>
    <property type="evidence" value="ECO:0007669"/>
    <property type="project" value="UniProtKB-UniRule"/>
</dbReference>
<feature type="site" description="Interaction with DNA" evidence="10">
    <location>
        <position position="495"/>
    </location>
</feature>
<dbReference type="HAMAP" id="MF_00952">
    <property type="entry name" value="Topoisom_1_prok"/>
    <property type="match status" value="1"/>
</dbReference>
<feature type="compositionally biased region" description="Basic and acidic residues" evidence="11">
    <location>
        <begin position="440"/>
        <end position="458"/>
    </location>
</feature>
<sequence length="723" mass="81596">MKLVIVESPSKAKTIQKYLGSGFRVMASGGHICDLPAKTLGIDIENRFKPEYVVTDSKKKELIKRLKDEVKASDYTYLATDPDREGEAISWHLANYLGLLGRQNRIEFNEITAKAVNRAIDNPREINMNLVNAQQARRVLDRLVGYKVSPILSRKIKSGLSGGRVQSAALKMIVDREREIRAFVPKEYWTITASLLKQGTQSPVFKALLQDLNGKKIKPENKEQVDVILDRLEKSVWSVDTVKRSVQKSHPAPPFTTSTLQQDGSQKLGLSAPQIMQIAQQLYEGVDIPGEGQTALVTYIRTDSVRISAEMQAATRDYIAANYGADYVPAKPNFYASKGQNVQDAHEAIRPVNLMRTPESLKDKLQKNHYRLYKLIYDRYLASQMSEAVYNTMNVRVAAVSDVEYGFKVSGKALIFKGFTAVYDVEKKEDDGSENSSLPDLKEGEPLRKKDIKSEQKFTKPQPRYSEATLIKAMEENGIGRPSTYATVISVLTKREYVVKEQKLFKPTPLGEQVTEFMEDWFKNIVDIHFTADMEQKLDEIEHGSEWQKTIEDFYPGFEQELKAAGYAGVKRVPKQEEVSDVICEKCGARMVIKESKYGKFLACPNYPKCKNIKSLDDPVGYCPLCGAEVYKRRTKAGKVFYGCSNYPECKYMSWEVPEKVLCPVCGKPMRVRKEGNDRFFVCTNAECGHKVPFYEMAGMKERSAPKKFDGKNGANAVADGEK</sequence>
<evidence type="ECO:0000259" key="13">
    <source>
        <dbReference type="PROSITE" id="PS52039"/>
    </source>
</evidence>
<dbReference type="InterPro" id="IPR000380">
    <property type="entry name" value="Topo_IA"/>
</dbReference>
<protein>
    <recommendedName>
        <fullName evidence="10">DNA topoisomerase 1</fullName>
        <ecNumber evidence="10">5.6.2.1</ecNumber>
    </recommendedName>
    <alternativeName>
        <fullName evidence="10">DNA topoisomerase I</fullName>
    </alternativeName>
</protein>
<dbReference type="InterPro" id="IPR003602">
    <property type="entry name" value="Topo_IA_DNA-bd_dom"/>
</dbReference>
<dbReference type="Pfam" id="PF01396">
    <property type="entry name" value="Zn_ribbon_Top1"/>
    <property type="match status" value="3"/>
</dbReference>
<evidence type="ECO:0000256" key="10">
    <source>
        <dbReference type="HAMAP-Rule" id="MF_00952"/>
    </source>
</evidence>
<feature type="site" description="Interaction with DNA" evidence="10">
    <location>
        <position position="138"/>
    </location>
</feature>
<dbReference type="InterPro" id="IPR023406">
    <property type="entry name" value="Topo_IA_AS"/>
</dbReference>
<dbReference type="PROSITE" id="PS50880">
    <property type="entry name" value="TOPRIM"/>
    <property type="match status" value="1"/>
</dbReference>
<dbReference type="InterPro" id="IPR013497">
    <property type="entry name" value="Topo_IA_cen"/>
</dbReference>
<keyword evidence="3" id="KW-0479">Metal-binding</keyword>
<keyword evidence="5" id="KW-0862">Zinc</keyword>
<keyword evidence="8 10" id="KW-0238">DNA-binding</keyword>
<dbReference type="InterPro" id="IPR028612">
    <property type="entry name" value="Topoisom_1_IA"/>
</dbReference>
<dbReference type="SMART" id="SM00493">
    <property type="entry name" value="TOPRIM"/>
    <property type="match status" value="1"/>
</dbReference>
<dbReference type="InterPro" id="IPR013826">
    <property type="entry name" value="Topo_IA_cen_sub3"/>
</dbReference>
<feature type="site" description="Interaction with DNA" evidence="10">
    <location>
        <position position="31"/>
    </location>
</feature>
<dbReference type="InterPro" id="IPR006171">
    <property type="entry name" value="TOPRIM_dom"/>
</dbReference>
<feature type="site" description="Interaction with DNA" evidence="10">
    <location>
        <position position="137"/>
    </location>
</feature>
<feature type="domain" description="Toprim" evidence="12">
    <location>
        <begin position="1"/>
        <end position="112"/>
    </location>
</feature>
<feature type="site" description="Interaction with DNA" evidence="10">
    <location>
        <position position="301"/>
    </location>
</feature>
<dbReference type="GO" id="GO:0003677">
    <property type="term" value="F:DNA binding"/>
    <property type="evidence" value="ECO:0007669"/>
    <property type="project" value="UniProtKB-KW"/>
</dbReference>
<dbReference type="InterPro" id="IPR023405">
    <property type="entry name" value="Topo_IA_core_domain"/>
</dbReference>
<dbReference type="SUPFAM" id="SSF57783">
    <property type="entry name" value="Zinc beta-ribbon"/>
    <property type="match status" value="2"/>
</dbReference>
<dbReference type="Gene3D" id="3.40.50.140">
    <property type="match status" value="1"/>
</dbReference>
<evidence type="ECO:0000256" key="3">
    <source>
        <dbReference type="ARBA" id="ARBA00022723"/>
    </source>
</evidence>
<evidence type="ECO:0000256" key="11">
    <source>
        <dbReference type="SAM" id="MobiDB-lite"/>
    </source>
</evidence>
<evidence type="ECO:0000256" key="7">
    <source>
        <dbReference type="ARBA" id="ARBA00023029"/>
    </source>
</evidence>
<dbReference type="InterPro" id="IPR013824">
    <property type="entry name" value="Topo_IA_cen_sub1"/>
</dbReference>
<comment type="caution">
    <text evidence="14">The sequence shown here is derived from an EMBL/GenBank/DDBJ whole genome shotgun (WGS) entry which is preliminary data.</text>
</comment>
<dbReference type="Gene3D" id="2.70.20.10">
    <property type="entry name" value="Topoisomerase I, domain 3"/>
    <property type="match status" value="1"/>
</dbReference>
<dbReference type="CDD" id="cd03363">
    <property type="entry name" value="TOPRIM_TopoIA_TopoI"/>
    <property type="match status" value="1"/>
</dbReference>
<dbReference type="InterPro" id="IPR013825">
    <property type="entry name" value="Topo_IA_cen_sub2"/>
</dbReference>
<reference evidence="14" key="1">
    <citation type="submission" date="2020-10" db="EMBL/GenBank/DDBJ databases">
        <authorList>
            <person name="Gilroy R."/>
        </authorList>
    </citation>
    <scope>NUCLEOTIDE SEQUENCE</scope>
    <source>
        <strain evidence="14">18911</strain>
    </source>
</reference>
<comment type="similarity">
    <text evidence="2 10">Belongs to the type IA topoisomerase family.</text>
</comment>
<feature type="site" description="Interaction with DNA" evidence="10">
    <location>
        <position position="141"/>
    </location>
</feature>
<evidence type="ECO:0000313" key="14">
    <source>
        <dbReference type="EMBL" id="HIU60028.1"/>
    </source>
</evidence>
<comment type="catalytic activity">
    <reaction evidence="1 10">
        <text>ATP-independent breakage of single-stranded DNA, followed by passage and rejoining.</text>
        <dbReference type="EC" id="5.6.2.1"/>
    </reaction>
</comment>
<dbReference type="InterPro" id="IPR003601">
    <property type="entry name" value="Topo_IA_2"/>
</dbReference>
<dbReference type="SUPFAM" id="SSF56712">
    <property type="entry name" value="Prokaryotic type I DNA topoisomerase"/>
    <property type="match status" value="1"/>
</dbReference>
<dbReference type="InterPro" id="IPR005733">
    <property type="entry name" value="TopoI_bac-type"/>
</dbReference>
<evidence type="ECO:0000256" key="2">
    <source>
        <dbReference type="ARBA" id="ARBA00009446"/>
    </source>
</evidence>
<keyword evidence="6" id="KW-0460">Magnesium</keyword>
<evidence type="ECO:0000256" key="5">
    <source>
        <dbReference type="ARBA" id="ARBA00022833"/>
    </source>
</evidence>
<dbReference type="Gene3D" id="3.30.65.10">
    <property type="entry name" value="Bacterial Topoisomerase I, domain 1"/>
    <property type="match status" value="2"/>
</dbReference>
<keyword evidence="4" id="KW-0863">Zinc-finger</keyword>
<name>A0A9D1MGF5_9FIRM</name>
<dbReference type="GO" id="GO:0003917">
    <property type="term" value="F:DNA topoisomerase type I (single strand cut, ATP-independent) activity"/>
    <property type="evidence" value="ECO:0007669"/>
    <property type="project" value="UniProtKB-UniRule"/>
</dbReference>